<dbReference type="Proteomes" id="UP000286746">
    <property type="component" value="Unassembled WGS sequence"/>
</dbReference>
<reference evidence="2 3" key="1">
    <citation type="submission" date="2018-11" db="EMBL/GenBank/DDBJ databases">
        <title>Whole genome sequence of Streptomyces paromomycinus NBRC 15454(T).</title>
        <authorList>
            <person name="Komaki H."/>
            <person name="Tamura T."/>
        </authorList>
    </citation>
    <scope>NUCLEOTIDE SEQUENCE [LARGE SCALE GENOMIC DNA]</scope>
    <source>
        <strain evidence="2 3">NBRC 15454</strain>
    </source>
</reference>
<dbReference type="EMBL" id="BHZD01000001">
    <property type="protein sequence ID" value="GCD40739.1"/>
    <property type="molecule type" value="Genomic_DNA"/>
</dbReference>
<protein>
    <submittedName>
        <fullName evidence="2">Uncharacterized protein</fullName>
    </submittedName>
</protein>
<sequence>MVKSGSGQQGGGLPYTELDASNPRSARPLTAQRAYRALGIPTSADATPTHRNDFSYAHRTNRHRPAPPRPAQARETQLSGRMSIPIQSSWL</sequence>
<name>A0A401VUJ5_STREY</name>
<feature type="compositionally biased region" description="Polar residues" evidence="1">
    <location>
        <begin position="75"/>
        <end position="91"/>
    </location>
</feature>
<comment type="caution">
    <text evidence="2">The sequence shown here is derived from an EMBL/GenBank/DDBJ whole genome shotgun (WGS) entry which is preliminary data.</text>
</comment>
<organism evidence="2 3">
    <name type="scientific">Streptomyces paromomycinus</name>
    <name type="common">Streptomyces rimosus subsp. paromomycinus</name>
    <dbReference type="NCBI Taxonomy" id="92743"/>
    <lineage>
        <taxon>Bacteria</taxon>
        <taxon>Bacillati</taxon>
        <taxon>Actinomycetota</taxon>
        <taxon>Actinomycetes</taxon>
        <taxon>Kitasatosporales</taxon>
        <taxon>Streptomycetaceae</taxon>
        <taxon>Streptomyces</taxon>
    </lineage>
</organism>
<evidence type="ECO:0000313" key="2">
    <source>
        <dbReference type="EMBL" id="GCD40739.1"/>
    </source>
</evidence>
<feature type="region of interest" description="Disordered" evidence="1">
    <location>
        <begin position="1"/>
        <end position="91"/>
    </location>
</feature>
<proteinExistence type="predicted"/>
<accession>A0A401VUJ5</accession>
<evidence type="ECO:0000256" key="1">
    <source>
        <dbReference type="SAM" id="MobiDB-lite"/>
    </source>
</evidence>
<gene>
    <name evidence="2" type="ORF">GKJPGBOP_00392</name>
</gene>
<evidence type="ECO:0000313" key="3">
    <source>
        <dbReference type="Proteomes" id="UP000286746"/>
    </source>
</evidence>
<keyword evidence="3" id="KW-1185">Reference proteome</keyword>
<dbReference type="AlphaFoldDB" id="A0A401VUJ5"/>